<evidence type="ECO:0000313" key="1">
    <source>
        <dbReference type="EMBL" id="MEC0227161.1"/>
    </source>
</evidence>
<accession>A0ABU6FZM1</accession>
<comment type="caution">
    <text evidence="1">The sequence shown here is derived from an EMBL/GenBank/DDBJ whole genome shotgun (WGS) entry which is preliminary data.</text>
</comment>
<dbReference type="Proteomes" id="UP001338137">
    <property type="component" value="Unassembled WGS sequence"/>
</dbReference>
<dbReference type="EMBL" id="JARLKY010000018">
    <property type="protein sequence ID" value="MEC0227161.1"/>
    <property type="molecule type" value="Genomic_DNA"/>
</dbReference>
<name>A0ABU6FZM1_9BACL</name>
<sequence>MKRVLVIKMNLLPWYNELDDYLEIEHPAFPELVRERITKFGLYTIVSISRYETRLREVSSES</sequence>
<protein>
    <submittedName>
        <fullName evidence="1">Uncharacterized protein</fullName>
    </submittedName>
</protein>
<keyword evidence="2" id="KW-1185">Reference proteome</keyword>
<gene>
    <name evidence="1" type="ORF">P4I72_08500</name>
</gene>
<dbReference type="RefSeq" id="WP_173220518.1">
    <property type="nucleotide sequence ID" value="NZ_JABMKZ010000011.1"/>
</dbReference>
<proteinExistence type="predicted"/>
<reference evidence="1 2" key="1">
    <citation type="submission" date="2023-03" db="EMBL/GenBank/DDBJ databases">
        <title>Bacillus Genome Sequencing.</title>
        <authorList>
            <person name="Dunlap C."/>
        </authorList>
    </citation>
    <scope>NUCLEOTIDE SEQUENCE [LARGE SCALE GENOMIC DNA]</scope>
    <source>
        <strain evidence="1 2">BD-533</strain>
    </source>
</reference>
<evidence type="ECO:0000313" key="2">
    <source>
        <dbReference type="Proteomes" id="UP001338137"/>
    </source>
</evidence>
<organism evidence="1 2">
    <name type="scientific">Paenibacillus alba</name>
    <dbReference type="NCBI Taxonomy" id="1197127"/>
    <lineage>
        <taxon>Bacteria</taxon>
        <taxon>Bacillati</taxon>
        <taxon>Bacillota</taxon>
        <taxon>Bacilli</taxon>
        <taxon>Bacillales</taxon>
        <taxon>Paenibacillaceae</taxon>
        <taxon>Paenibacillus</taxon>
    </lineage>
</organism>